<dbReference type="InterPro" id="IPR018170">
    <property type="entry name" value="Aldo/ket_reductase_CS"/>
</dbReference>
<dbReference type="PRINTS" id="PR00069">
    <property type="entry name" value="ALDKETRDTASE"/>
</dbReference>
<dbReference type="FunFam" id="3.20.20.100:FF:000002">
    <property type="entry name" value="2,5-diketo-D-gluconic acid reductase A"/>
    <property type="match status" value="1"/>
</dbReference>
<protein>
    <recommendedName>
        <fullName evidence="5">NADP-dependent oxidoreductase domain-containing protein</fullName>
    </recommendedName>
</protein>
<dbReference type="Gene3D" id="3.20.20.100">
    <property type="entry name" value="NADP-dependent oxidoreductase domain"/>
    <property type="match status" value="1"/>
</dbReference>
<dbReference type="Proteomes" id="UP001295684">
    <property type="component" value="Unassembled WGS sequence"/>
</dbReference>
<feature type="site" description="Lowers pKa of active site Tyr" evidence="4">
    <location>
        <position position="83"/>
    </location>
</feature>
<keyword evidence="1" id="KW-0560">Oxidoreductase</keyword>
<dbReference type="Pfam" id="PF00248">
    <property type="entry name" value="Aldo_ket_red"/>
    <property type="match status" value="1"/>
</dbReference>
<evidence type="ECO:0000256" key="3">
    <source>
        <dbReference type="PIRSR" id="PIRSR000097-2"/>
    </source>
</evidence>
<gene>
    <name evidence="6" type="ORF">ECRASSUSDP1_LOCUS17425</name>
</gene>
<evidence type="ECO:0000256" key="2">
    <source>
        <dbReference type="PIRSR" id="PIRSR000097-1"/>
    </source>
</evidence>
<evidence type="ECO:0000259" key="5">
    <source>
        <dbReference type="Pfam" id="PF00248"/>
    </source>
</evidence>
<comment type="caution">
    <text evidence="6">The sequence shown here is derived from an EMBL/GenBank/DDBJ whole genome shotgun (WGS) entry which is preliminary data.</text>
</comment>
<dbReference type="InterPro" id="IPR023210">
    <property type="entry name" value="NADP_OxRdtase_dom"/>
</dbReference>
<dbReference type="GO" id="GO:0016616">
    <property type="term" value="F:oxidoreductase activity, acting on the CH-OH group of donors, NAD or NADP as acceptor"/>
    <property type="evidence" value="ECO:0007669"/>
    <property type="project" value="UniProtKB-ARBA"/>
</dbReference>
<feature type="domain" description="NADP-dependent oxidoreductase" evidence="5">
    <location>
        <begin position="37"/>
        <end position="283"/>
    </location>
</feature>
<dbReference type="InterPro" id="IPR020471">
    <property type="entry name" value="AKR"/>
</dbReference>
<keyword evidence="7" id="KW-1185">Reference proteome</keyword>
<evidence type="ECO:0000256" key="4">
    <source>
        <dbReference type="PIRSR" id="PIRSR000097-3"/>
    </source>
</evidence>
<dbReference type="PROSITE" id="PS00798">
    <property type="entry name" value="ALDOKETO_REDUCTASE_1"/>
    <property type="match status" value="1"/>
</dbReference>
<evidence type="ECO:0000256" key="1">
    <source>
        <dbReference type="ARBA" id="ARBA00023002"/>
    </source>
</evidence>
<evidence type="ECO:0000313" key="6">
    <source>
        <dbReference type="EMBL" id="CAI2376056.1"/>
    </source>
</evidence>
<organism evidence="6 7">
    <name type="scientific">Euplotes crassus</name>
    <dbReference type="NCBI Taxonomy" id="5936"/>
    <lineage>
        <taxon>Eukaryota</taxon>
        <taxon>Sar</taxon>
        <taxon>Alveolata</taxon>
        <taxon>Ciliophora</taxon>
        <taxon>Intramacronucleata</taxon>
        <taxon>Spirotrichea</taxon>
        <taxon>Hypotrichia</taxon>
        <taxon>Euplotida</taxon>
        <taxon>Euplotidae</taxon>
        <taxon>Moneuplotes</taxon>
    </lineage>
</organism>
<sequence>METVAKEAVAKTVTLNSGHTMPTFGLGVFDVKDQGVITDSIVEFGYRHIDTAKVYGNEELVGKAIADAIKAGVPREELFITTKLWRTEYSDPVQACKDSLERLNLDYVDMYLIHWSIPELESDQKTIKKTPMHKVWEGMEACVEQGLTKSIGISNFNVQLMVDMLAYANIPPACNQVELQPYYQQEGFRKFCKNYDIAVVAYSPLSAPARPVGGECRNVLEDPTIKEIADTHGKSPAQIALAWNLQLGNTVIPKTNTAKRAGENIEATTITLSEEEVEKISTLEANEKVYDPKDWESFGKIPAFC</sequence>
<dbReference type="PANTHER" id="PTHR11732">
    <property type="entry name" value="ALDO/KETO REDUCTASE"/>
    <property type="match status" value="1"/>
</dbReference>
<dbReference type="InterPro" id="IPR036812">
    <property type="entry name" value="NAD(P)_OxRdtase_dom_sf"/>
</dbReference>
<dbReference type="SUPFAM" id="SSF51430">
    <property type="entry name" value="NAD(P)-linked oxidoreductase"/>
    <property type="match status" value="1"/>
</dbReference>
<evidence type="ECO:0000313" key="7">
    <source>
        <dbReference type="Proteomes" id="UP001295684"/>
    </source>
</evidence>
<accession>A0AAD2D0K1</accession>
<feature type="active site" description="Proton donor" evidence="2">
    <location>
        <position position="55"/>
    </location>
</feature>
<dbReference type="PROSITE" id="PS00062">
    <property type="entry name" value="ALDOKETO_REDUCTASE_2"/>
    <property type="match status" value="1"/>
</dbReference>
<name>A0AAD2D0K1_EUPCR</name>
<feature type="binding site" evidence="3">
    <location>
        <position position="114"/>
    </location>
    <ligand>
        <name>substrate</name>
    </ligand>
</feature>
<dbReference type="AlphaFoldDB" id="A0AAD2D0K1"/>
<dbReference type="PIRSF" id="PIRSF000097">
    <property type="entry name" value="AKR"/>
    <property type="match status" value="1"/>
</dbReference>
<reference evidence="6" key="1">
    <citation type="submission" date="2023-07" db="EMBL/GenBank/DDBJ databases">
        <authorList>
            <consortium name="AG Swart"/>
            <person name="Singh M."/>
            <person name="Singh A."/>
            <person name="Seah K."/>
            <person name="Emmerich C."/>
        </authorList>
    </citation>
    <scope>NUCLEOTIDE SEQUENCE</scope>
    <source>
        <strain evidence="6">DP1</strain>
    </source>
</reference>
<dbReference type="CDD" id="cd19071">
    <property type="entry name" value="AKR_AKR1-5-like"/>
    <property type="match status" value="1"/>
</dbReference>
<dbReference type="EMBL" id="CAMPGE010017586">
    <property type="protein sequence ID" value="CAI2376056.1"/>
    <property type="molecule type" value="Genomic_DNA"/>
</dbReference>
<proteinExistence type="predicted"/>